<gene>
    <name evidence="2" type="ORF">ACFFH4_09355</name>
</gene>
<comment type="caution">
    <text evidence="2">The sequence shown here is derived from an EMBL/GenBank/DDBJ whole genome shotgun (WGS) entry which is preliminary data.</text>
</comment>
<evidence type="ECO:0000313" key="2">
    <source>
        <dbReference type="EMBL" id="MFC0559252.1"/>
    </source>
</evidence>
<dbReference type="Pfam" id="PF00534">
    <property type="entry name" value="Glycos_transf_1"/>
    <property type="match status" value="1"/>
</dbReference>
<accession>A0ABV6NG79</accession>
<reference evidence="2 3" key="1">
    <citation type="submission" date="2024-09" db="EMBL/GenBank/DDBJ databases">
        <authorList>
            <person name="Sun Q."/>
            <person name="Mori K."/>
        </authorList>
    </citation>
    <scope>NUCLEOTIDE SEQUENCE [LARGE SCALE GENOMIC DNA]</scope>
    <source>
        <strain evidence="2 3">NCAIM B.02301</strain>
    </source>
</reference>
<dbReference type="SUPFAM" id="SSF53756">
    <property type="entry name" value="UDP-Glycosyltransferase/glycogen phosphorylase"/>
    <property type="match status" value="1"/>
</dbReference>
<name>A0ABV6NG79_9BACI</name>
<feature type="domain" description="Glycosyl transferase family 1" evidence="1">
    <location>
        <begin position="1"/>
        <end position="58"/>
    </location>
</feature>
<dbReference type="Proteomes" id="UP001589833">
    <property type="component" value="Unassembled WGS sequence"/>
</dbReference>
<dbReference type="Gene3D" id="3.40.50.2000">
    <property type="entry name" value="Glycogen Phosphorylase B"/>
    <property type="match status" value="1"/>
</dbReference>
<dbReference type="InterPro" id="IPR001296">
    <property type="entry name" value="Glyco_trans_1"/>
</dbReference>
<dbReference type="GO" id="GO:0016757">
    <property type="term" value="F:glycosyltransferase activity"/>
    <property type="evidence" value="ECO:0007669"/>
    <property type="project" value="UniProtKB-KW"/>
</dbReference>
<protein>
    <submittedName>
        <fullName evidence="2">Glycosyltransferase</fullName>
        <ecNumber evidence="2">2.4.-.-</ecNumber>
    </submittedName>
</protein>
<proteinExistence type="predicted"/>
<evidence type="ECO:0000259" key="1">
    <source>
        <dbReference type="Pfam" id="PF00534"/>
    </source>
</evidence>
<keyword evidence="3" id="KW-1185">Reference proteome</keyword>
<keyword evidence="2" id="KW-0808">Transferase</keyword>
<evidence type="ECO:0000313" key="3">
    <source>
        <dbReference type="Proteomes" id="UP001589833"/>
    </source>
</evidence>
<sequence>MKAGIPILCSDFPSWKAFVLKYKCGIAVNPNHPEEVKEAINFLIANPEQAKEMGRNGQTIIHERLNWDTEKDKLVQWYNGLLDKRS</sequence>
<dbReference type="EMBL" id="JBHLTR010000013">
    <property type="protein sequence ID" value="MFC0559252.1"/>
    <property type="molecule type" value="Genomic_DNA"/>
</dbReference>
<organism evidence="2 3">
    <name type="scientific">Halalkalibacter alkalisediminis</name>
    <dbReference type="NCBI Taxonomy" id="935616"/>
    <lineage>
        <taxon>Bacteria</taxon>
        <taxon>Bacillati</taxon>
        <taxon>Bacillota</taxon>
        <taxon>Bacilli</taxon>
        <taxon>Bacillales</taxon>
        <taxon>Bacillaceae</taxon>
        <taxon>Halalkalibacter</taxon>
    </lineage>
</organism>
<dbReference type="EC" id="2.4.-.-" evidence="2"/>
<keyword evidence="2" id="KW-0328">Glycosyltransferase</keyword>
<dbReference type="RefSeq" id="WP_273842000.1">
    <property type="nucleotide sequence ID" value="NZ_JAQQWT010000004.1"/>
</dbReference>